<feature type="domain" description="HD/PDEase" evidence="8">
    <location>
        <begin position="60"/>
        <end position="178"/>
    </location>
</feature>
<dbReference type="InterPro" id="IPR003607">
    <property type="entry name" value="HD/PDEase_dom"/>
</dbReference>
<dbReference type="EMBL" id="FPAT01000004">
    <property type="protein sequence ID" value="SFT61599.1"/>
    <property type="molecule type" value="Genomic_DNA"/>
</dbReference>
<dbReference type="AlphaFoldDB" id="A0A1I6ZG26"/>
<comment type="catalytic activity">
    <reaction evidence="1">
        <text>a 2'-deoxyribonucleoside 5'-phosphate + H2O = a 2'-deoxyribonucleoside + phosphate</text>
        <dbReference type="Rhea" id="RHEA:36167"/>
        <dbReference type="ChEBI" id="CHEBI:15377"/>
        <dbReference type="ChEBI" id="CHEBI:18274"/>
        <dbReference type="ChEBI" id="CHEBI:43474"/>
        <dbReference type="ChEBI" id="CHEBI:65317"/>
        <dbReference type="EC" id="3.1.3.89"/>
    </reaction>
</comment>
<evidence type="ECO:0000256" key="4">
    <source>
        <dbReference type="ARBA" id="ARBA00011738"/>
    </source>
</evidence>
<reference evidence="10" key="1">
    <citation type="submission" date="2016-10" db="EMBL/GenBank/DDBJ databases">
        <authorList>
            <person name="Varghese N."/>
            <person name="Submissions S."/>
        </authorList>
    </citation>
    <scope>NUCLEOTIDE SEQUENCE [LARGE SCALE GENOMIC DNA]</scope>
    <source>
        <strain evidence="10">DSM 45501</strain>
    </source>
</reference>
<dbReference type="GO" id="GO:0002953">
    <property type="term" value="F:5'-deoxynucleotidase activity"/>
    <property type="evidence" value="ECO:0007669"/>
    <property type="project" value="UniProtKB-EC"/>
</dbReference>
<dbReference type="PANTHER" id="PTHR11845:SF13">
    <property type="entry name" value="5'-DEOXYNUCLEOTIDASE HDDC2"/>
    <property type="match status" value="1"/>
</dbReference>
<gene>
    <name evidence="9" type="ORF">SAMN04487904_104316</name>
</gene>
<sequence>MDAVSSCAYVTDDRRSEPLAAKTPFPVELDERLRDQLTFLIEVDHLKAILRRSPLVATERRENDAEHSWHLAMMVVLLAEYSDEPIDTGHTVRLVLVHDLVEIYAGDTPLYAADGRDEQYEREARAATELFGLLPEDQASRLRTLWDEFEERDTPEARFAKAMDRFQPLLLNWMARGGTWRTPGTTADDVRRRKAVIGDGSTYLWEVGQRLIAEGESRLGPPRTIRRVILSERPGVSTHPTGVIRSTL</sequence>
<organism evidence="9 10">
    <name type="scientific">Actinopolyspora righensis</name>
    <dbReference type="NCBI Taxonomy" id="995060"/>
    <lineage>
        <taxon>Bacteria</taxon>
        <taxon>Bacillati</taxon>
        <taxon>Actinomycetota</taxon>
        <taxon>Actinomycetes</taxon>
        <taxon>Actinopolysporales</taxon>
        <taxon>Actinopolysporaceae</taxon>
        <taxon>Actinopolyspora</taxon>
        <taxon>Actinopolyspora alba group</taxon>
    </lineage>
</organism>
<protein>
    <recommendedName>
        <fullName evidence="5">5'-deoxynucleotidase</fullName>
        <ecNumber evidence="5">3.1.3.89</ecNumber>
    </recommendedName>
</protein>
<dbReference type="InterPro" id="IPR039356">
    <property type="entry name" value="YfbR/HDDC2"/>
</dbReference>
<evidence type="ECO:0000256" key="2">
    <source>
        <dbReference type="ARBA" id="ARBA00001936"/>
    </source>
</evidence>
<dbReference type="Pfam" id="PF13023">
    <property type="entry name" value="HD_3"/>
    <property type="match status" value="1"/>
</dbReference>
<evidence type="ECO:0000256" key="5">
    <source>
        <dbReference type="ARBA" id="ARBA00012964"/>
    </source>
</evidence>
<comment type="subunit">
    <text evidence="4">Homodimer.</text>
</comment>
<comment type="cofactor">
    <cofactor evidence="3">
        <name>Co(2+)</name>
        <dbReference type="ChEBI" id="CHEBI:48828"/>
    </cofactor>
</comment>
<comment type="cofactor">
    <cofactor evidence="2">
        <name>Mn(2+)</name>
        <dbReference type="ChEBI" id="CHEBI:29035"/>
    </cofactor>
</comment>
<dbReference type="GO" id="GO:0046872">
    <property type="term" value="F:metal ion binding"/>
    <property type="evidence" value="ECO:0007669"/>
    <property type="project" value="UniProtKB-KW"/>
</dbReference>
<keyword evidence="10" id="KW-1185">Reference proteome</keyword>
<dbReference type="SMART" id="SM00471">
    <property type="entry name" value="HDc"/>
    <property type="match status" value="1"/>
</dbReference>
<dbReference type="Proteomes" id="UP000199165">
    <property type="component" value="Unassembled WGS sequence"/>
</dbReference>
<accession>A0A1I6ZG26</accession>
<dbReference type="EC" id="3.1.3.89" evidence="5"/>
<dbReference type="PANTHER" id="PTHR11845">
    <property type="entry name" value="5'-DEOXYNUCLEOTIDASE HDDC2"/>
    <property type="match status" value="1"/>
</dbReference>
<keyword evidence="7 9" id="KW-0378">Hydrolase</keyword>
<evidence type="ECO:0000256" key="3">
    <source>
        <dbReference type="ARBA" id="ARBA00001941"/>
    </source>
</evidence>
<evidence type="ECO:0000313" key="10">
    <source>
        <dbReference type="Proteomes" id="UP000199165"/>
    </source>
</evidence>
<dbReference type="SUPFAM" id="SSF109604">
    <property type="entry name" value="HD-domain/PDEase-like"/>
    <property type="match status" value="1"/>
</dbReference>
<dbReference type="GO" id="GO:0005737">
    <property type="term" value="C:cytoplasm"/>
    <property type="evidence" value="ECO:0007669"/>
    <property type="project" value="TreeGrafter"/>
</dbReference>
<evidence type="ECO:0000313" key="9">
    <source>
        <dbReference type="EMBL" id="SFT61599.1"/>
    </source>
</evidence>
<evidence type="ECO:0000259" key="8">
    <source>
        <dbReference type="SMART" id="SM00471"/>
    </source>
</evidence>
<keyword evidence="6" id="KW-0479">Metal-binding</keyword>
<evidence type="ECO:0000256" key="7">
    <source>
        <dbReference type="ARBA" id="ARBA00022801"/>
    </source>
</evidence>
<evidence type="ECO:0000256" key="6">
    <source>
        <dbReference type="ARBA" id="ARBA00022723"/>
    </source>
</evidence>
<dbReference type="Gene3D" id="1.10.3210.10">
    <property type="entry name" value="Hypothetical protein af1432"/>
    <property type="match status" value="1"/>
</dbReference>
<evidence type="ECO:0000256" key="1">
    <source>
        <dbReference type="ARBA" id="ARBA00001638"/>
    </source>
</evidence>
<name>A0A1I6ZG26_9ACTN</name>
<proteinExistence type="predicted"/>
<dbReference type="STRING" id="995060.SAMN04487904_104316"/>
<dbReference type="InterPro" id="IPR006674">
    <property type="entry name" value="HD_domain"/>
</dbReference>